<evidence type="ECO:0000313" key="1">
    <source>
        <dbReference type="Proteomes" id="UP000887560"/>
    </source>
</evidence>
<dbReference type="Proteomes" id="UP000887560">
    <property type="component" value="Unplaced"/>
</dbReference>
<protein>
    <submittedName>
        <fullName evidence="2">Uncharacterized protein</fullName>
    </submittedName>
</protein>
<organism evidence="1 2">
    <name type="scientific">Meloidogyne floridensis</name>
    <dbReference type="NCBI Taxonomy" id="298350"/>
    <lineage>
        <taxon>Eukaryota</taxon>
        <taxon>Metazoa</taxon>
        <taxon>Ecdysozoa</taxon>
        <taxon>Nematoda</taxon>
        <taxon>Chromadorea</taxon>
        <taxon>Rhabditida</taxon>
        <taxon>Tylenchina</taxon>
        <taxon>Tylenchomorpha</taxon>
        <taxon>Tylenchoidea</taxon>
        <taxon>Meloidogynidae</taxon>
        <taxon>Meloidogyninae</taxon>
        <taxon>Meloidogyne</taxon>
    </lineage>
</organism>
<evidence type="ECO:0000313" key="2">
    <source>
        <dbReference type="WBParaSite" id="scf7180000422346.g8799"/>
    </source>
</evidence>
<proteinExistence type="predicted"/>
<name>A0A915P449_9BILA</name>
<dbReference type="WBParaSite" id="scf7180000422346.g8799">
    <property type="protein sequence ID" value="scf7180000422346.g8799"/>
    <property type="gene ID" value="scf7180000422346.g8799"/>
</dbReference>
<accession>A0A915P449</accession>
<reference evidence="2" key="1">
    <citation type="submission" date="2022-11" db="UniProtKB">
        <authorList>
            <consortium name="WormBaseParasite"/>
        </authorList>
    </citation>
    <scope>IDENTIFICATION</scope>
</reference>
<sequence>MKELLPIVCISATINGVTITSPKLNIPRYVPFNSSGKCKTCREDDVEIDYVITMRGIYIISNRLKKKKFVPFDIIERFGEKNVFRFKVKRKIFTILEKESNLLVSESINEKFFHLKGDKGNALLRSTSIIDEYLESPAEKKMKIEDEKKDKKDSAEFHLKNISILNNCSNPMNL</sequence>
<dbReference type="AlphaFoldDB" id="A0A915P449"/>
<keyword evidence="1" id="KW-1185">Reference proteome</keyword>